<dbReference type="AlphaFoldDB" id="A0A015LV86"/>
<gene>
    <name evidence="1" type="ORF">RirG_031700</name>
</gene>
<evidence type="ECO:0000313" key="2">
    <source>
        <dbReference type="Proteomes" id="UP000022910"/>
    </source>
</evidence>
<dbReference type="EMBL" id="JEMT01012000">
    <property type="protein sequence ID" value="EXX76596.1"/>
    <property type="molecule type" value="Genomic_DNA"/>
</dbReference>
<accession>A0A015LV86</accession>
<protein>
    <submittedName>
        <fullName evidence="1">Uncharacterized protein</fullName>
    </submittedName>
</protein>
<comment type="caution">
    <text evidence="1">The sequence shown here is derived from an EMBL/GenBank/DDBJ whole genome shotgun (WGS) entry which is preliminary data.</text>
</comment>
<reference evidence="1 2" key="1">
    <citation type="submission" date="2014-02" db="EMBL/GenBank/DDBJ databases">
        <title>Single nucleus genome sequencing reveals high similarity among nuclei of an endomycorrhizal fungus.</title>
        <authorList>
            <person name="Lin K."/>
            <person name="Geurts R."/>
            <person name="Zhang Z."/>
            <person name="Limpens E."/>
            <person name="Saunders D.G."/>
            <person name="Mu D."/>
            <person name="Pang E."/>
            <person name="Cao H."/>
            <person name="Cha H."/>
            <person name="Lin T."/>
            <person name="Zhou Q."/>
            <person name="Shang Y."/>
            <person name="Li Y."/>
            <person name="Ivanov S."/>
            <person name="Sharma T."/>
            <person name="Velzen R.V."/>
            <person name="Ruijter N.D."/>
            <person name="Aanen D.K."/>
            <person name="Win J."/>
            <person name="Kamoun S."/>
            <person name="Bisseling T."/>
            <person name="Huang S."/>
        </authorList>
    </citation>
    <scope>NUCLEOTIDE SEQUENCE [LARGE SCALE GENOMIC DNA]</scope>
    <source>
        <strain evidence="2">DAOM197198w</strain>
    </source>
</reference>
<keyword evidence="2" id="KW-1185">Reference proteome</keyword>
<dbReference type="Proteomes" id="UP000022910">
    <property type="component" value="Unassembled WGS sequence"/>
</dbReference>
<proteinExistence type="predicted"/>
<sequence>MGREKVGNTATVKLEFGQVEDGSEEKKKVLNKNRDEPNQGVVIHWPTRACPTVVLGPSISSPSRSALRRVNQFPHSACPPLQ</sequence>
<name>A0A015LV86_RHIIW</name>
<dbReference type="HOGENOM" id="CLU_2559495_0_0_1"/>
<evidence type="ECO:0000313" key="1">
    <source>
        <dbReference type="EMBL" id="EXX76596.1"/>
    </source>
</evidence>
<organism evidence="1 2">
    <name type="scientific">Rhizophagus irregularis (strain DAOM 197198w)</name>
    <name type="common">Glomus intraradices</name>
    <dbReference type="NCBI Taxonomy" id="1432141"/>
    <lineage>
        <taxon>Eukaryota</taxon>
        <taxon>Fungi</taxon>
        <taxon>Fungi incertae sedis</taxon>
        <taxon>Mucoromycota</taxon>
        <taxon>Glomeromycotina</taxon>
        <taxon>Glomeromycetes</taxon>
        <taxon>Glomerales</taxon>
        <taxon>Glomeraceae</taxon>
        <taxon>Rhizophagus</taxon>
    </lineage>
</organism>